<accession>A0A481W5T7</accession>
<dbReference type="GeneID" id="55011889"/>
<dbReference type="KEGG" id="vg:55011889"/>
<evidence type="ECO:0000313" key="2">
    <source>
        <dbReference type="Proteomes" id="UP000293575"/>
    </source>
</evidence>
<protein>
    <submittedName>
        <fullName evidence="1">Uncharacterized protein</fullName>
    </submittedName>
</protein>
<sequence length="160" mass="17343">MSTMTRLAVAIQTKAPDLSADLDLPLHLINIYACSVYRFDGSNAVHCFIAAAHTAPAVAKLGNWCVTQHGFRPYRSTCKTPVRRLKMNDLIENPGAFDAALQLAKENGESDVVKALRQLPQWISAQTGVPVPELEGNVADSLWRALSAEITALPHVGVQP</sequence>
<dbReference type="RefSeq" id="YP_009820453.1">
    <property type="nucleotide sequence ID" value="NC_048166.1"/>
</dbReference>
<evidence type="ECO:0000313" key="1">
    <source>
        <dbReference type="EMBL" id="QBJ04451.1"/>
    </source>
</evidence>
<dbReference type="EMBL" id="MK473373">
    <property type="protein sequence ID" value="QBJ04451.1"/>
    <property type="molecule type" value="Genomic_DNA"/>
</dbReference>
<keyword evidence="2" id="KW-1185">Reference proteome</keyword>
<dbReference type="Proteomes" id="UP000293575">
    <property type="component" value="Segment"/>
</dbReference>
<organism evidence="1 2">
    <name type="scientific">Pseudomonas phage Lana</name>
    <dbReference type="NCBI Taxonomy" id="2530172"/>
    <lineage>
        <taxon>Viruses</taxon>
        <taxon>Duplodnaviria</taxon>
        <taxon>Heunggongvirae</taxon>
        <taxon>Uroviricota</taxon>
        <taxon>Caudoviricetes</taxon>
        <taxon>Lanavirus</taxon>
        <taxon>Lanavirus lana</taxon>
    </lineage>
</organism>
<name>A0A481W5T7_9CAUD</name>
<reference evidence="1" key="1">
    <citation type="submission" date="2019-01" db="EMBL/GenBank/DDBJ databases">
        <authorList>
            <person name="Hylling O."/>
            <person name="Carstens A.B."/>
            <person name="Hansen L.H."/>
        </authorList>
    </citation>
    <scope>NUCLEOTIDE SEQUENCE [LARGE SCALE GENOMIC DNA]</scope>
</reference>
<proteinExistence type="predicted"/>